<keyword evidence="3" id="KW-1185">Reference proteome</keyword>
<reference evidence="2 3" key="1">
    <citation type="submission" date="2011-12" db="EMBL/GenBank/DDBJ databases">
        <title>Whole genome shotgun sequence of Gordonia effusa NBRC 100432.</title>
        <authorList>
            <person name="Yoshida I."/>
            <person name="Takarada H."/>
            <person name="Hosoyama A."/>
            <person name="Tsuchikane K."/>
            <person name="Katsumata H."/>
            <person name="Yamazaki S."/>
            <person name="Fujita N."/>
        </authorList>
    </citation>
    <scope>NUCLEOTIDE SEQUENCE [LARGE SCALE GENOMIC DNA]</scope>
    <source>
        <strain evidence="2 3">NBRC 100432</strain>
    </source>
</reference>
<accession>H0R5G2</accession>
<feature type="domain" description="DUF427" evidence="1">
    <location>
        <begin position="155"/>
        <end position="247"/>
    </location>
</feature>
<dbReference type="STRING" id="1077974.GOEFS_110_00410"/>
<proteinExistence type="predicted"/>
<dbReference type="AlphaFoldDB" id="H0R5G2"/>
<evidence type="ECO:0000259" key="1">
    <source>
        <dbReference type="Pfam" id="PF04248"/>
    </source>
</evidence>
<dbReference type="InterPro" id="IPR007361">
    <property type="entry name" value="DUF427"/>
</dbReference>
<protein>
    <recommendedName>
        <fullName evidence="1">DUF427 domain-containing protein</fullName>
    </recommendedName>
</protein>
<dbReference type="eggNOG" id="COG2343">
    <property type="taxonomic scope" value="Bacteria"/>
</dbReference>
<dbReference type="EMBL" id="BAEH01000110">
    <property type="protein sequence ID" value="GAB20313.1"/>
    <property type="molecule type" value="Genomic_DNA"/>
</dbReference>
<dbReference type="OrthoDB" id="285364at2"/>
<comment type="caution">
    <text evidence="2">The sequence shown here is derived from an EMBL/GenBank/DDBJ whole genome shotgun (WGS) entry which is preliminary data.</text>
</comment>
<organism evidence="2 3">
    <name type="scientific">Gordonia effusa NBRC 100432</name>
    <dbReference type="NCBI Taxonomy" id="1077974"/>
    <lineage>
        <taxon>Bacteria</taxon>
        <taxon>Bacillati</taxon>
        <taxon>Actinomycetota</taxon>
        <taxon>Actinomycetes</taxon>
        <taxon>Mycobacteriales</taxon>
        <taxon>Gordoniaceae</taxon>
        <taxon>Gordonia</taxon>
    </lineage>
</organism>
<dbReference type="Proteomes" id="UP000035034">
    <property type="component" value="Unassembled WGS sequence"/>
</dbReference>
<dbReference type="PANTHER" id="PTHR34310">
    <property type="entry name" value="DUF427 DOMAIN PROTEIN (AFU_ORTHOLOGUE AFUA_3G02220)"/>
    <property type="match status" value="1"/>
</dbReference>
<evidence type="ECO:0000313" key="3">
    <source>
        <dbReference type="Proteomes" id="UP000035034"/>
    </source>
</evidence>
<sequence>MATQLDSLLRLALGDTRFQPTRKRVRVVLDGENVADGLGVLVWEPRRVVPTYALRESDVSATLRPVDAVPVDVDRPILYPSDPFSAHTSAGHSLDVVTGAGRREAAAFALTDPDVAGLIAFDFAAFDWLEEDDTIVGHPRDPFHRIDIRRSSRTIRIEAAGTVLAQSTRARALFETSIPVVRYYFPPDDVIVGLTPTDTHTYCAYKGRASYFSATVGGAELPDIAWAYPEPLSDATTIDGLVAFYQERLEVFIDGQPQGDVG</sequence>
<dbReference type="RefSeq" id="WP_007319648.1">
    <property type="nucleotide sequence ID" value="NZ_BAEH01000110.1"/>
</dbReference>
<evidence type="ECO:0000313" key="2">
    <source>
        <dbReference type="EMBL" id="GAB20313.1"/>
    </source>
</evidence>
<dbReference type="PANTHER" id="PTHR34310:SF9">
    <property type="entry name" value="BLR5716 PROTEIN"/>
    <property type="match status" value="1"/>
</dbReference>
<gene>
    <name evidence="2" type="ORF">GOEFS_110_00410</name>
</gene>
<name>H0R5G2_9ACTN</name>
<dbReference type="InterPro" id="IPR038694">
    <property type="entry name" value="DUF427_sf"/>
</dbReference>
<dbReference type="Gene3D" id="2.170.150.40">
    <property type="entry name" value="Domain of unknown function (DUF427)"/>
    <property type="match status" value="1"/>
</dbReference>
<dbReference type="Pfam" id="PF04248">
    <property type="entry name" value="NTP_transf_9"/>
    <property type="match status" value="1"/>
</dbReference>